<dbReference type="RefSeq" id="XP_013239027.1">
    <property type="nucleotide sequence ID" value="XM_013383573.1"/>
</dbReference>
<dbReference type="HOGENOM" id="CLU_1540438_0_0_1"/>
<proteinExistence type="predicted"/>
<comment type="caution">
    <text evidence="2">The sequence shown here is derived from an EMBL/GenBank/DDBJ whole genome shotgun (WGS) entry which is preliminary data.</text>
</comment>
<protein>
    <submittedName>
        <fullName evidence="2">Uncharacterized protein</fullName>
    </submittedName>
</protein>
<name>A0A098VXU2_9MICR</name>
<feature type="transmembrane region" description="Helical" evidence="1">
    <location>
        <begin position="142"/>
        <end position="162"/>
    </location>
</feature>
<dbReference type="GeneID" id="25258515"/>
<keyword evidence="1" id="KW-0472">Membrane</keyword>
<dbReference type="AlphaFoldDB" id="A0A098VXU2"/>
<dbReference type="VEuPathDB" id="MicrosporidiaDB:DI09_154p10"/>
<keyword evidence="1" id="KW-1133">Transmembrane helix</keyword>
<keyword evidence="1" id="KW-0812">Transmembrane</keyword>
<evidence type="ECO:0000256" key="1">
    <source>
        <dbReference type="SAM" id="Phobius"/>
    </source>
</evidence>
<sequence>MGTCGAHIKPVISRHFQQPFHHMDQESQHAIAQTQCLCGPSYNPFCQDEHRRHTTLCEFKFLSQEINICLKIFDYHNQELDLALLEKYRDKIHRFLDLYHYYSNFMETDYSPVANIFEPDAFDSLDVLIDGIASSFVLIKNIASLLLLLLLSIGASFFSDLIEVVKVTDPFVFL</sequence>
<gene>
    <name evidence="2" type="ORF">DI09_154p10</name>
</gene>
<evidence type="ECO:0000313" key="2">
    <source>
        <dbReference type="EMBL" id="KGG52591.1"/>
    </source>
</evidence>
<accession>A0A098VXU2</accession>
<organism evidence="2 3">
    <name type="scientific">Mitosporidium daphniae</name>
    <dbReference type="NCBI Taxonomy" id="1485682"/>
    <lineage>
        <taxon>Eukaryota</taxon>
        <taxon>Fungi</taxon>
        <taxon>Fungi incertae sedis</taxon>
        <taxon>Microsporidia</taxon>
        <taxon>Mitosporidium</taxon>
    </lineage>
</organism>
<evidence type="ECO:0000313" key="3">
    <source>
        <dbReference type="Proteomes" id="UP000029725"/>
    </source>
</evidence>
<keyword evidence="3" id="KW-1185">Reference proteome</keyword>
<reference evidence="2 3" key="1">
    <citation type="submission" date="2014-04" db="EMBL/GenBank/DDBJ databases">
        <title>A new species of microsporidia sheds light on the evolution of extreme parasitism.</title>
        <authorList>
            <person name="Haag K.L."/>
            <person name="James T.Y."/>
            <person name="Larsson R."/>
            <person name="Schaer T.M."/>
            <person name="Refardt D."/>
            <person name="Pombert J.-F."/>
            <person name="Ebert D."/>
        </authorList>
    </citation>
    <scope>NUCLEOTIDE SEQUENCE [LARGE SCALE GENOMIC DNA]</scope>
    <source>
        <strain evidence="2 3">UGP3</strain>
        <tissue evidence="2">Spores</tissue>
    </source>
</reference>
<dbReference type="Proteomes" id="UP000029725">
    <property type="component" value="Unassembled WGS sequence"/>
</dbReference>
<dbReference type="EMBL" id="JMKJ01000060">
    <property type="protein sequence ID" value="KGG52591.1"/>
    <property type="molecule type" value="Genomic_DNA"/>
</dbReference>